<dbReference type="NCBIfam" id="TIGR02842">
    <property type="entry name" value="CyoC"/>
    <property type="match status" value="1"/>
</dbReference>
<dbReference type="InterPro" id="IPR024791">
    <property type="entry name" value="Cyt_c/ubiquinol_Oxase_su3"/>
</dbReference>
<comment type="subcellular location">
    <subcellularLocation>
        <location evidence="1 17">Cell membrane</location>
        <topology evidence="1 17">Multi-pass membrane protein</topology>
    </subcellularLocation>
</comment>
<dbReference type="PROSITE" id="PS50253">
    <property type="entry name" value="COX3"/>
    <property type="match status" value="1"/>
</dbReference>
<evidence type="ECO:0000313" key="21">
    <source>
        <dbReference type="Proteomes" id="UP000672657"/>
    </source>
</evidence>
<dbReference type="Pfam" id="PF00510">
    <property type="entry name" value="COX3"/>
    <property type="match status" value="1"/>
</dbReference>
<feature type="transmembrane region" description="Helical" evidence="18">
    <location>
        <begin position="43"/>
        <end position="62"/>
    </location>
</feature>
<evidence type="ECO:0000256" key="14">
    <source>
        <dbReference type="ARBA" id="ARBA00031884"/>
    </source>
</evidence>
<sequence length="220" mass="24188">METTYKIGTDAVAVPHGAGVHHAAHAGAAHDAHAGEGHTTLGFWLYLMSDCLIFAVLFATYGVLGNHTAGGPTGRELFDLRFVLVETMLLLCSSYTFGMAMMSIKDGRGEVRDVIRWLAITFMLGACFIGMEIYEFRELLHEGAGPQRSAALSAFFMLVGTHGMHVAAGLAWIVVLAHQMQAFGLDAIVRRRLACLSLFWHFLDLVWICVFTFVYLRAFA</sequence>
<evidence type="ECO:0000259" key="19">
    <source>
        <dbReference type="PROSITE" id="PS50253"/>
    </source>
</evidence>
<evidence type="ECO:0000256" key="6">
    <source>
        <dbReference type="ARBA" id="ARBA00022475"/>
    </source>
</evidence>
<feature type="transmembrane region" description="Helical" evidence="18">
    <location>
        <begin position="114"/>
        <end position="134"/>
    </location>
</feature>
<evidence type="ECO:0000256" key="12">
    <source>
        <dbReference type="ARBA" id="ARBA00025694"/>
    </source>
</evidence>
<evidence type="ECO:0000256" key="4">
    <source>
        <dbReference type="ARBA" id="ARBA00014687"/>
    </source>
</evidence>
<dbReference type="EMBL" id="CAJPVI010000008">
    <property type="protein sequence ID" value="CAG2139778.1"/>
    <property type="molecule type" value="Genomic_DNA"/>
</dbReference>
<feature type="transmembrane region" description="Helical" evidence="18">
    <location>
        <begin position="82"/>
        <end position="102"/>
    </location>
</feature>
<dbReference type="InterPro" id="IPR000298">
    <property type="entry name" value="Cyt_c_oxidase-like_su3"/>
</dbReference>
<protein>
    <recommendedName>
        <fullName evidence="4">Cytochrome bo(3) ubiquinol oxidase subunit 3</fullName>
    </recommendedName>
    <alternativeName>
        <fullName evidence="15">Cytochrome o ubiquinol oxidase subunit 3</fullName>
    </alternativeName>
    <alternativeName>
        <fullName evidence="13">Oxidase bo(3) subunit 3</fullName>
    </alternativeName>
    <alternativeName>
        <fullName evidence="16">Ubiquinol oxidase polypeptide III</fullName>
    </alternativeName>
    <alternativeName>
        <fullName evidence="14">Ubiquinol oxidase subunit 3</fullName>
    </alternativeName>
</protein>
<evidence type="ECO:0000256" key="7">
    <source>
        <dbReference type="ARBA" id="ARBA00022692"/>
    </source>
</evidence>
<name>A0ABM8TER3_9BURK</name>
<keyword evidence="21" id="KW-1185">Reference proteome</keyword>
<dbReference type="InterPro" id="IPR033946">
    <property type="entry name" value="Ubiquinol_oxase_su3_dom"/>
</dbReference>
<comment type="caution">
    <text evidence="20">The sequence shown here is derived from an EMBL/GenBank/DDBJ whole genome shotgun (WGS) entry which is preliminary data.</text>
</comment>
<feature type="transmembrane region" description="Helical" evidence="18">
    <location>
        <begin position="198"/>
        <end position="218"/>
    </location>
</feature>
<evidence type="ECO:0000256" key="10">
    <source>
        <dbReference type="ARBA" id="ARBA00023002"/>
    </source>
</evidence>
<dbReference type="SUPFAM" id="SSF81452">
    <property type="entry name" value="Cytochrome c oxidase subunit III-like"/>
    <property type="match status" value="1"/>
</dbReference>
<dbReference type="InterPro" id="IPR035973">
    <property type="entry name" value="Cyt_c_oxidase_su3-like_sf"/>
</dbReference>
<reference evidence="20 21" key="1">
    <citation type="submission" date="2021-03" db="EMBL/GenBank/DDBJ databases">
        <authorList>
            <person name="Peeters C."/>
        </authorList>
    </citation>
    <scope>NUCLEOTIDE SEQUENCE [LARGE SCALE GENOMIC DNA]</scope>
    <source>
        <strain evidence="20 21">LMG 26411</strain>
    </source>
</reference>
<keyword evidence="11 18" id="KW-0472">Membrane</keyword>
<evidence type="ECO:0000256" key="8">
    <source>
        <dbReference type="ARBA" id="ARBA00022982"/>
    </source>
</evidence>
<keyword evidence="10" id="KW-0560">Oxidoreductase</keyword>
<comment type="similarity">
    <text evidence="2 17">Belongs to the cytochrome c oxidase subunit 3 family.</text>
</comment>
<evidence type="ECO:0000256" key="15">
    <source>
        <dbReference type="ARBA" id="ARBA00032189"/>
    </source>
</evidence>
<proteinExistence type="inferred from homology"/>
<dbReference type="PANTHER" id="PTHR11403">
    <property type="entry name" value="CYTOCHROME C OXIDASE SUBUNIT III"/>
    <property type="match status" value="1"/>
</dbReference>
<evidence type="ECO:0000256" key="18">
    <source>
        <dbReference type="SAM" id="Phobius"/>
    </source>
</evidence>
<keyword evidence="8" id="KW-0249">Electron transport</keyword>
<organism evidence="20 21">
    <name type="scientific">Cupriavidus numazuensis</name>
    <dbReference type="NCBI Taxonomy" id="221992"/>
    <lineage>
        <taxon>Bacteria</taxon>
        <taxon>Pseudomonadati</taxon>
        <taxon>Pseudomonadota</taxon>
        <taxon>Betaproteobacteria</taxon>
        <taxon>Burkholderiales</taxon>
        <taxon>Burkholderiaceae</taxon>
        <taxon>Cupriavidus</taxon>
    </lineage>
</organism>
<evidence type="ECO:0000256" key="9">
    <source>
        <dbReference type="ARBA" id="ARBA00022989"/>
    </source>
</evidence>
<comment type="function">
    <text evidence="12">Cytochrome bo(3) ubiquinol terminal oxidase is the component of the aerobic respiratory chain of E.coli that predominates when cells are grown at high aeration. Has proton pump activity across the membrane in addition to electron transfer, pumping 2 protons/electron.</text>
</comment>
<dbReference type="RefSeq" id="WP_211952881.1">
    <property type="nucleotide sequence ID" value="NZ_CAJPVI010000008.1"/>
</dbReference>
<keyword evidence="5" id="KW-0813">Transport</keyword>
<feature type="transmembrane region" description="Helical" evidence="18">
    <location>
        <begin position="154"/>
        <end position="177"/>
    </location>
</feature>
<evidence type="ECO:0000256" key="17">
    <source>
        <dbReference type="RuleBase" id="RU003376"/>
    </source>
</evidence>
<evidence type="ECO:0000256" key="5">
    <source>
        <dbReference type="ARBA" id="ARBA00022448"/>
    </source>
</evidence>
<evidence type="ECO:0000256" key="13">
    <source>
        <dbReference type="ARBA" id="ARBA00030072"/>
    </source>
</evidence>
<evidence type="ECO:0000256" key="16">
    <source>
        <dbReference type="ARBA" id="ARBA00032717"/>
    </source>
</evidence>
<evidence type="ECO:0000256" key="3">
    <source>
        <dbReference type="ARBA" id="ARBA00011700"/>
    </source>
</evidence>
<feature type="domain" description="Heme-copper oxidase subunit III family profile" evidence="19">
    <location>
        <begin position="1"/>
        <end position="219"/>
    </location>
</feature>
<comment type="subunit">
    <text evidence="3">Heterooctamer of two A chains, two B chains, two C chains and two D chains.</text>
</comment>
<accession>A0ABM8TER3</accession>
<keyword evidence="6" id="KW-1003">Cell membrane</keyword>
<dbReference type="Gene3D" id="1.20.120.80">
    <property type="entry name" value="Cytochrome c oxidase, subunit III, four-helix bundle"/>
    <property type="match status" value="1"/>
</dbReference>
<dbReference type="InterPro" id="IPR013833">
    <property type="entry name" value="Cyt_c_oxidase_su3_a-hlx"/>
</dbReference>
<gene>
    <name evidence="20" type="primary">cyoC_2</name>
    <name evidence="20" type="ORF">LMG26411_01759</name>
</gene>
<keyword evidence="9 18" id="KW-1133">Transmembrane helix</keyword>
<evidence type="ECO:0000256" key="1">
    <source>
        <dbReference type="ARBA" id="ARBA00004651"/>
    </source>
</evidence>
<dbReference type="PANTHER" id="PTHR11403:SF2">
    <property type="entry name" value="CYTOCHROME BO(3) UBIQUINOL OXIDASE SUBUNIT 3"/>
    <property type="match status" value="1"/>
</dbReference>
<dbReference type="CDD" id="cd02863">
    <property type="entry name" value="Ubiquinol_oxidase_III"/>
    <property type="match status" value="1"/>
</dbReference>
<keyword evidence="7 17" id="KW-0812">Transmembrane</keyword>
<dbReference type="InterPro" id="IPR014206">
    <property type="entry name" value="Cyt_c_ubiqinol_oxidase_su3"/>
</dbReference>
<evidence type="ECO:0000256" key="11">
    <source>
        <dbReference type="ARBA" id="ARBA00023136"/>
    </source>
</evidence>
<evidence type="ECO:0000256" key="2">
    <source>
        <dbReference type="ARBA" id="ARBA00010581"/>
    </source>
</evidence>
<evidence type="ECO:0000313" key="20">
    <source>
        <dbReference type="EMBL" id="CAG2139778.1"/>
    </source>
</evidence>
<dbReference type="Proteomes" id="UP000672657">
    <property type="component" value="Unassembled WGS sequence"/>
</dbReference>